<dbReference type="Gene3D" id="1.10.630.10">
    <property type="entry name" value="Cytochrome P450"/>
    <property type="match status" value="1"/>
</dbReference>
<comment type="cofactor">
    <cofactor evidence="5">
        <name>heme</name>
        <dbReference type="ChEBI" id="CHEBI:30413"/>
    </cofactor>
</comment>
<evidence type="ECO:0000256" key="5">
    <source>
        <dbReference type="PIRSR" id="PIRSR602401-1"/>
    </source>
</evidence>
<dbReference type="PANTHER" id="PTHR46300">
    <property type="entry name" value="P450, PUTATIVE (EUROFUNG)-RELATED-RELATED"/>
    <property type="match status" value="1"/>
</dbReference>
<dbReference type="EMBL" id="KN847318">
    <property type="protein sequence ID" value="KIW59027.1"/>
    <property type="molecule type" value="Genomic_DNA"/>
</dbReference>
<dbReference type="InterPro" id="IPR001128">
    <property type="entry name" value="Cyt_P450"/>
</dbReference>
<dbReference type="GO" id="GO:0016705">
    <property type="term" value="F:oxidoreductase activity, acting on paired donors, with incorporation or reduction of molecular oxygen"/>
    <property type="evidence" value="ECO:0007669"/>
    <property type="project" value="InterPro"/>
</dbReference>
<evidence type="ECO:0000256" key="4">
    <source>
        <dbReference type="ARBA" id="ARBA00023004"/>
    </source>
</evidence>
<dbReference type="Proteomes" id="UP000054342">
    <property type="component" value="Unassembled WGS sequence"/>
</dbReference>
<keyword evidence="2 5" id="KW-0479">Metal-binding</keyword>
<keyword evidence="7" id="KW-0472">Membrane</keyword>
<dbReference type="InterPro" id="IPR017972">
    <property type="entry name" value="Cyt_P450_CS"/>
</dbReference>
<dbReference type="PRINTS" id="PR00385">
    <property type="entry name" value="P450"/>
</dbReference>
<dbReference type="PANTHER" id="PTHR46300:SF5">
    <property type="entry name" value="CYTOCHROME P450"/>
    <property type="match status" value="1"/>
</dbReference>
<dbReference type="OrthoDB" id="2789670at2759"/>
<feature type="transmembrane region" description="Helical" evidence="7">
    <location>
        <begin position="19"/>
        <end position="36"/>
    </location>
</feature>
<keyword evidence="4 5" id="KW-0408">Iron</keyword>
<dbReference type="RefSeq" id="XP_013319611.1">
    <property type="nucleotide sequence ID" value="XM_013464157.1"/>
</dbReference>
<dbReference type="InterPro" id="IPR036396">
    <property type="entry name" value="Cyt_P450_sf"/>
</dbReference>
<evidence type="ECO:0000256" key="1">
    <source>
        <dbReference type="ARBA" id="ARBA00010617"/>
    </source>
</evidence>
<dbReference type="InterPro" id="IPR002401">
    <property type="entry name" value="Cyt_P450_E_grp-I"/>
</dbReference>
<feature type="binding site" description="axial binding residue" evidence="5">
    <location>
        <position position="454"/>
    </location>
    <ligand>
        <name>heme</name>
        <dbReference type="ChEBI" id="CHEBI:30413"/>
    </ligand>
    <ligandPart>
        <name>Fe</name>
        <dbReference type="ChEBI" id="CHEBI:18248"/>
    </ligandPart>
</feature>
<evidence type="ECO:0000256" key="7">
    <source>
        <dbReference type="SAM" id="Phobius"/>
    </source>
</evidence>
<evidence type="ECO:0000313" key="9">
    <source>
        <dbReference type="Proteomes" id="UP000054342"/>
    </source>
</evidence>
<dbReference type="CDD" id="cd11065">
    <property type="entry name" value="CYP64-like"/>
    <property type="match status" value="1"/>
</dbReference>
<keyword evidence="9" id="KW-1185">Reference proteome</keyword>
<evidence type="ECO:0000256" key="3">
    <source>
        <dbReference type="ARBA" id="ARBA00023002"/>
    </source>
</evidence>
<evidence type="ECO:0000313" key="8">
    <source>
        <dbReference type="EMBL" id="KIW59027.1"/>
    </source>
</evidence>
<proteinExistence type="inferred from homology"/>
<dbReference type="STRING" id="348802.A0A0D2D9U5"/>
<evidence type="ECO:0000256" key="2">
    <source>
        <dbReference type="ARBA" id="ARBA00022723"/>
    </source>
</evidence>
<accession>A0A0D2D9U5</accession>
<dbReference type="SUPFAM" id="SSF48264">
    <property type="entry name" value="Cytochrome P450"/>
    <property type="match status" value="1"/>
</dbReference>
<dbReference type="InterPro" id="IPR050364">
    <property type="entry name" value="Cytochrome_P450_fung"/>
</dbReference>
<evidence type="ECO:0008006" key="10">
    <source>
        <dbReference type="Google" id="ProtNLM"/>
    </source>
</evidence>
<gene>
    <name evidence="8" type="ORF">PV05_03511</name>
</gene>
<sequence length="545" mass="61848">MATNATTISPSGETANMKIMIYAVAAFVALITWLMLQNRAMNLPDGPRGLPFFGKMFSIDDGTPLHLKLTEWAHKYGDFYSYMMGRAPVIVLNSHQAINDLFVKPSIITQNARIVAIPYGDQWRKHRKAYHELLNMQNAKMFLPYQEYESRRTLKNLLHEPAGFWREVTRYSASVTFSLLYVFPTCFLGKYHLIDCENSLGCRFNSADTLIPQEINKRMLIMFKNIRPGAWLVDSIPFLDYLPDTLAPWRASAVNIRNQIMPFFLIFYKVMKERVRSGTAPDCFLARLLVQEGSIFDESEPPHIIATTMAAGTDTTATTLQWFFKAALLFPDAIKKAQEEIDQVVGRDRLPSWEDRPNLPYMAALVNETHRWATATPLAFIHATSEADVYRGKDIPRGAIVYSNIYAVHNDPNVFAKPEEWIPERYLPRSDKRAAPEANLAGTHFAFGAGRRECPGKHVADASLYIMISRILWAFDIEGNPKKLPQPGYSGAFPVFGPSQFEATLKPRCEAAVRLIDEEAEMNRPAEMEDSTVYDELVAQLPSER</sequence>
<keyword evidence="6" id="KW-0503">Monooxygenase</keyword>
<protein>
    <recommendedName>
        <fullName evidence="10">Cytochrome P450</fullName>
    </recommendedName>
</protein>
<dbReference type="GO" id="GO:0020037">
    <property type="term" value="F:heme binding"/>
    <property type="evidence" value="ECO:0007669"/>
    <property type="project" value="InterPro"/>
</dbReference>
<keyword evidence="5 6" id="KW-0349">Heme</keyword>
<comment type="similarity">
    <text evidence="1 6">Belongs to the cytochrome P450 family.</text>
</comment>
<name>A0A0D2D9U5_9EURO</name>
<dbReference type="GO" id="GO:0005506">
    <property type="term" value="F:iron ion binding"/>
    <property type="evidence" value="ECO:0007669"/>
    <property type="project" value="InterPro"/>
</dbReference>
<dbReference type="AlphaFoldDB" id="A0A0D2D9U5"/>
<organism evidence="8 9">
    <name type="scientific">Exophiala xenobiotica</name>
    <dbReference type="NCBI Taxonomy" id="348802"/>
    <lineage>
        <taxon>Eukaryota</taxon>
        <taxon>Fungi</taxon>
        <taxon>Dikarya</taxon>
        <taxon>Ascomycota</taxon>
        <taxon>Pezizomycotina</taxon>
        <taxon>Eurotiomycetes</taxon>
        <taxon>Chaetothyriomycetidae</taxon>
        <taxon>Chaetothyriales</taxon>
        <taxon>Herpotrichiellaceae</taxon>
        <taxon>Exophiala</taxon>
    </lineage>
</organism>
<keyword evidence="7" id="KW-1133">Transmembrane helix</keyword>
<dbReference type="GO" id="GO:0004497">
    <property type="term" value="F:monooxygenase activity"/>
    <property type="evidence" value="ECO:0007669"/>
    <property type="project" value="UniProtKB-KW"/>
</dbReference>
<dbReference type="HOGENOM" id="CLU_001570_2_3_1"/>
<dbReference type="Pfam" id="PF00067">
    <property type="entry name" value="p450"/>
    <property type="match status" value="1"/>
</dbReference>
<dbReference type="PROSITE" id="PS00086">
    <property type="entry name" value="CYTOCHROME_P450"/>
    <property type="match status" value="1"/>
</dbReference>
<dbReference type="PRINTS" id="PR00463">
    <property type="entry name" value="EP450I"/>
</dbReference>
<evidence type="ECO:0000256" key="6">
    <source>
        <dbReference type="RuleBase" id="RU000461"/>
    </source>
</evidence>
<dbReference type="GeneID" id="25325419"/>
<keyword evidence="7" id="KW-0812">Transmembrane</keyword>
<reference evidence="8 9" key="1">
    <citation type="submission" date="2015-01" db="EMBL/GenBank/DDBJ databases">
        <title>The Genome Sequence of Exophiala xenobiotica CBS118157.</title>
        <authorList>
            <consortium name="The Broad Institute Genomics Platform"/>
            <person name="Cuomo C."/>
            <person name="de Hoog S."/>
            <person name="Gorbushina A."/>
            <person name="Stielow B."/>
            <person name="Teixiera M."/>
            <person name="Abouelleil A."/>
            <person name="Chapman S.B."/>
            <person name="Priest M."/>
            <person name="Young S.K."/>
            <person name="Wortman J."/>
            <person name="Nusbaum C."/>
            <person name="Birren B."/>
        </authorList>
    </citation>
    <scope>NUCLEOTIDE SEQUENCE [LARGE SCALE GENOMIC DNA]</scope>
    <source>
        <strain evidence="8 9">CBS 118157</strain>
    </source>
</reference>
<keyword evidence="3 6" id="KW-0560">Oxidoreductase</keyword>